<dbReference type="GO" id="GO:0004540">
    <property type="term" value="F:RNA nuclease activity"/>
    <property type="evidence" value="ECO:0007669"/>
    <property type="project" value="InterPro"/>
</dbReference>
<dbReference type="EMBL" id="MHSS01000004">
    <property type="protein sequence ID" value="OHA48695.1"/>
    <property type="molecule type" value="Genomic_DNA"/>
</dbReference>
<accession>A0A1G2PK22</accession>
<dbReference type="InterPro" id="IPR021139">
    <property type="entry name" value="NYN"/>
</dbReference>
<dbReference type="AlphaFoldDB" id="A0A1G2PK22"/>
<organism evidence="2 3">
    <name type="scientific">Candidatus Terrybacteria bacterium RIFCSPHIGHO2_01_FULL_48_17</name>
    <dbReference type="NCBI Taxonomy" id="1802362"/>
    <lineage>
        <taxon>Bacteria</taxon>
        <taxon>Candidatus Terryibacteriota</taxon>
    </lineage>
</organism>
<dbReference type="PANTHER" id="PTHR35458">
    <property type="entry name" value="SLR0755 PROTEIN"/>
    <property type="match status" value="1"/>
</dbReference>
<protein>
    <recommendedName>
        <fullName evidence="1">NYN domain-containing protein</fullName>
    </recommendedName>
</protein>
<evidence type="ECO:0000313" key="3">
    <source>
        <dbReference type="Proteomes" id="UP000177629"/>
    </source>
</evidence>
<dbReference type="CDD" id="cd10911">
    <property type="entry name" value="PIN_LabA"/>
    <property type="match status" value="1"/>
</dbReference>
<sequence length="180" mass="20156">MVIKHPSQRVAVLVDVQNMYHSARHLFGARVNFKALLDAAVAKRQLIRSIAYVVRSGDQEEKTFFDALTKASFEIRMKELQIFQGGMKKADWDVGLTVDAIRLAPSLDAIVIVSGDGDFVPLVEYLKMNKGLQVEVMAFAKSSSQRLKEAADEFIDLGSNKYLLNIPPSRARRTIQRTST</sequence>
<dbReference type="Gene3D" id="3.40.50.1010">
    <property type="entry name" value="5'-nuclease"/>
    <property type="match status" value="1"/>
</dbReference>
<evidence type="ECO:0000259" key="1">
    <source>
        <dbReference type="Pfam" id="PF01936"/>
    </source>
</evidence>
<gene>
    <name evidence="2" type="ORF">A2806_01050</name>
</gene>
<dbReference type="PANTHER" id="PTHR35458:SF8">
    <property type="entry name" value="SLR0650 PROTEIN"/>
    <property type="match status" value="1"/>
</dbReference>
<dbReference type="InterPro" id="IPR047140">
    <property type="entry name" value="LabA"/>
</dbReference>
<dbReference type="Proteomes" id="UP000177629">
    <property type="component" value="Unassembled WGS sequence"/>
</dbReference>
<reference evidence="2 3" key="1">
    <citation type="journal article" date="2016" name="Nat. Commun.">
        <title>Thousands of microbial genomes shed light on interconnected biogeochemical processes in an aquifer system.</title>
        <authorList>
            <person name="Anantharaman K."/>
            <person name="Brown C.T."/>
            <person name="Hug L.A."/>
            <person name="Sharon I."/>
            <person name="Castelle C.J."/>
            <person name="Probst A.J."/>
            <person name="Thomas B.C."/>
            <person name="Singh A."/>
            <person name="Wilkins M.J."/>
            <person name="Karaoz U."/>
            <person name="Brodie E.L."/>
            <person name="Williams K.H."/>
            <person name="Hubbard S.S."/>
            <person name="Banfield J.F."/>
        </authorList>
    </citation>
    <scope>NUCLEOTIDE SEQUENCE [LARGE SCALE GENOMIC DNA]</scope>
</reference>
<evidence type="ECO:0000313" key="2">
    <source>
        <dbReference type="EMBL" id="OHA48695.1"/>
    </source>
</evidence>
<comment type="caution">
    <text evidence="2">The sequence shown here is derived from an EMBL/GenBank/DDBJ whole genome shotgun (WGS) entry which is preliminary data.</text>
</comment>
<dbReference type="Pfam" id="PF01936">
    <property type="entry name" value="NYN"/>
    <property type="match status" value="1"/>
</dbReference>
<name>A0A1G2PK22_9BACT</name>
<proteinExistence type="predicted"/>
<dbReference type="STRING" id="1802362.A2806_01050"/>
<feature type="domain" description="NYN" evidence="1">
    <location>
        <begin position="9"/>
        <end position="157"/>
    </location>
</feature>